<reference evidence="1" key="1">
    <citation type="submission" date="2021-01" db="EMBL/GenBank/DDBJ databases">
        <title>Phytophthora aleatoria, a newly-described species from Pinus radiata is distinct from Phytophthora cactorum isolates based on comparative genomics.</title>
        <authorList>
            <person name="Mcdougal R."/>
            <person name="Panda P."/>
            <person name="Williams N."/>
            <person name="Studholme D.J."/>
        </authorList>
    </citation>
    <scope>NUCLEOTIDE SEQUENCE</scope>
    <source>
        <strain evidence="1">NZFS 4037</strain>
    </source>
</reference>
<evidence type="ECO:0000313" key="2">
    <source>
        <dbReference type="Proteomes" id="UP000709295"/>
    </source>
</evidence>
<evidence type="ECO:0000313" key="1">
    <source>
        <dbReference type="EMBL" id="KAG6970357.1"/>
    </source>
</evidence>
<keyword evidence="2" id="KW-1185">Reference proteome</keyword>
<accession>A0A8J5INM0</accession>
<sequence length="50" mass="5997">MQLIPHQRPKISLRKRLSFKERLKWMVELFVSVDAMGISSREVIELQLMQ</sequence>
<comment type="caution">
    <text evidence="1">The sequence shown here is derived from an EMBL/GenBank/DDBJ whole genome shotgun (WGS) entry which is preliminary data.</text>
</comment>
<name>A0A8J5INM0_9STRA</name>
<gene>
    <name evidence="1" type="ORF">JG688_00004908</name>
</gene>
<protein>
    <submittedName>
        <fullName evidence="1">Uncharacterized protein</fullName>
    </submittedName>
</protein>
<proteinExistence type="predicted"/>
<dbReference type="Proteomes" id="UP000709295">
    <property type="component" value="Unassembled WGS sequence"/>
</dbReference>
<dbReference type="EMBL" id="JAENGY010000183">
    <property type="protein sequence ID" value="KAG6970357.1"/>
    <property type="molecule type" value="Genomic_DNA"/>
</dbReference>
<dbReference type="AlphaFoldDB" id="A0A8J5INM0"/>
<organism evidence="1 2">
    <name type="scientific">Phytophthora aleatoria</name>
    <dbReference type="NCBI Taxonomy" id="2496075"/>
    <lineage>
        <taxon>Eukaryota</taxon>
        <taxon>Sar</taxon>
        <taxon>Stramenopiles</taxon>
        <taxon>Oomycota</taxon>
        <taxon>Peronosporomycetes</taxon>
        <taxon>Peronosporales</taxon>
        <taxon>Peronosporaceae</taxon>
        <taxon>Phytophthora</taxon>
    </lineage>
</organism>